<evidence type="ECO:0000313" key="10">
    <source>
        <dbReference type="Proteomes" id="UP001530293"/>
    </source>
</evidence>
<comment type="similarity">
    <text evidence="2">Belongs to the multi antimicrobial extrusion (MATE) (TC 2.A.66.1) family.</text>
</comment>
<comment type="caution">
    <text evidence="9">The sequence shown here is derived from an EMBL/GenBank/DDBJ whole genome shotgun (WGS) entry which is preliminary data.</text>
</comment>
<keyword evidence="5 7" id="KW-0472">Membrane</keyword>
<keyword evidence="10" id="KW-1185">Reference proteome</keyword>
<feature type="chain" id="PRO_5044780505" description="Multidrug and toxic compound extrusion protein" evidence="8">
    <location>
        <begin position="23"/>
        <end position="635"/>
    </location>
</feature>
<feature type="transmembrane region" description="Helical" evidence="7">
    <location>
        <begin position="537"/>
        <end position="556"/>
    </location>
</feature>
<evidence type="ECO:0000313" key="9">
    <source>
        <dbReference type="EMBL" id="KAL3763058.1"/>
    </source>
</evidence>
<dbReference type="GO" id="GO:0016020">
    <property type="term" value="C:membrane"/>
    <property type="evidence" value="ECO:0007669"/>
    <property type="project" value="UniProtKB-SubCell"/>
</dbReference>
<evidence type="ECO:0000256" key="7">
    <source>
        <dbReference type="SAM" id="Phobius"/>
    </source>
</evidence>
<keyword evidence="8" id="KW-0732">Signal</keyword>
<evidence type="ECO:0000256" key="6">
    <source>
        <dbReference type="SAM" id="MobiDB-lite"/>
    </source>
</evidence>
<keyword evidence="4 7" id="KW-1133">Transmembrane helix</keyword>
<dbReference type="NCBIfam" id="TIGR00797">
    <property type="entry name" value="matE"/>
    <property type="match status" value="1"/>
</dbReference>
<dbReference type="Pfam" id="PF01554">
    <property type="entry name" value="MatE"/>
    <property type="match status" value="1"/>
</dbReference>
<evidence type="ECO:0000256" key="5">
    <source>
        <dbReference type="ARBA" id="ARBA00023136"/>
    </source>
</evidence>
<dbReference type="Proteomes" id="UP001530293">
    <property type="component" value="Unassembled WGS sequence"/>
</dbReference>
<dbReference type="PANTHER" id="PTHR42893:SF46">
    <property type="entry name" value="PROTEIN DETOXIFICATION 44, CHLOROPLASTIC"/>
    <property type="match status" value="1"/>
</dbReference>
<feature type="transmembrane region" description="Helical" evidence="7">
    <location>
        <begin position="496"/>
        <end position="517"/>
    </location>
</feature>
<evidence type="ECO:0000256" key="1">
    <source>
        <dbReference type="ARBA" id="ARBA00004141"/>
    </source>
</evidence>
<keyword evidence="3 7" id="KW-0812">Transmembrane</keyword>
<dbReference type="AlphaFoldDB" id="A0ABD3MJM7"/>
<evidence type="ECO:0000256" key="2">
    <source>
        <dbReference type="ARBA" id="ARBA00010199"/>
    </source>
</evidence>
<dbReference type="InterPro" id="IPR002528">
    <property type="entry name" value="MATE_fam"/>
</dbReference>
<dbReference type="EMBL" id="JALLBG020000129">
    <property type="protein sequence ID" value="KAL3763058.1"/>
    <property type="molecule type" value="Genomic_DNA"/>
</dbReference>
<organism evidence="9 10">
    <name type="scientific">Discostella pseudostelligera</name>
    <dbReference type="NCBI Taxonomy" id="259834"/>
    <lineage>
        <taxon>Eukaryota</taxon>
        <taxon>Sar</taxon>
        <taxon>Stramenopiles</taxon>
        <taxon>Ochrophyta</taxon>
        <taxon>Bacillariophyta</taxon>
        <taxon>Coscinodiscophyceae</taxon>
        <taxon>Thalassiosirophycidae</taxon>
        <taxon>Stephanodiscales</taxon>
        <taxon>Stephanodiscaceae</taxon>
        <taxon>Discostella</taxon>
    </lineage>
</organism>
<feature type="transmembrane region" description="Helical" evidence="7">
    <location>
        <begin position="568"/>
        <end position="586"/>
    </location>
</feature>
<protein>
    <recommendedName>
        <fullName evidence="11">Multidrug and toxic compound extrusion protein</fullName>
    </recommendedName>
</protein>
<evidence type="ECO:0000256" key="8">
    <source>
        <dbReference type="SAM" id="SignalP"/>
    </source>
</evidence>
<feature type="region of interest" description="Disordered" evidence="6">
    <location>
        <begin position="204"/>
        <end position="230"/>
    </location>
</feature>
<reference evidence="9 10" key="1">
    <citation type="submission" date="2024-10" db="EMBL/GenBank/DDBJ databases">
        <title>Updated reference genomes for cyclostephanoid diatoms.</title>
        <authorList>
            <person name="Roberts W.R."/>
            <person name="Alverson A.J."/>
        </authorList>
    </citation>
    <scope>NUCLEOTIDE SEQUENCE [LARGE SCALE GENOMIC DNA]</scope>
    <source>
        <strain evidence="9 10">AJA232-27</strain>
    </source>
</reference>
<feature type="region of interest" description="Disordered" evidence="6">
    <location>
        <begin position="77"/>
        <end position="114"/>
    </location>
</feature>
<gene>
    <name evidence="9" type="ORF">ACHAWU_007764</name>
</gene>
<evidence type="ECO:0000256" key="3">
    <source>
        <dbReference type="ARBA" id="ARBA00022692"/>
    </source>
</evidence>
<proteinExistence type="inferred from homology"/>
<name>A0ABD3MJM7_9STRA</name>
<evidence type="ECO:0008006" key="11">
    <source>
        <dbReference type="Google" id="ProtNLM"/>
    </source>
</evidence>
<dbReference type="PANTHER" id="PTHR42893">
    <property type="entry name" value="PROTEIN DETOXIFICATION 44, CHLOROPLASTIC-RELATED"/>
    <property type="match status" value="1"/>
</dbReference>
<feature type="transmembrane region" description="Helical" evidence="7">
    <location>
        <begin position="344"/>
        <end position="362"/>
    </location>
</feature>
<feature type="transmembrane region" description="Helical" evidence="7">
    <location>
        <begin position="317"/>
        <end position="338"/>
    </location>
</feature>
<evidence type="ECO:0000256" key="4">
    <source>
        <dbReference type="ARBA" id="ARBA00022989"/>
    </source>
</evidence>
<feature type="transmembrane region" description="Helical" evidence="7">
    <location>
        <begin position="598"/>
        <end position="617"/>
    </location>
</feature>
<comment type="subcellular location">
    <subcellularLocation>
        <location evidence="1">Membrane</location>
        <topology evidence="1">Multi-pass membrane protein</topology>
    </subcellularLocation>
</comment>
<feature type="signal peptide" evidence="8">
    <location>
        <begin position="1"/>
        <end position="22"/>
    </location>
</feature>
<dbReference type="InterPro" id="IPR044644">
    <property type="entry name" value="DinF-like"/>
</dbReference>
<feature type="transmembrane region" description="Helical" evidence="7">
    <location>
        <begin position="238"/>
        <end position="261"/>
    </location>
</feature>
<feature type="compositionally biased region" description="Low complexity" evidence="6">
    <location>
        <begin position="217"/>
        <end position="230"/>
    </location>
</feature>
<sequence>MFIPMISPVVVVVAALLGGVLSASASASSVAVAFSSTHRPNVRRLLHQQQYIRTVPMTITLYRRTASSSSSSLLSLSSSSSSSNNNNDTSESSSNNSLSSSSITTTSSSSSSSSIQQQKRKLSSEFFTIALPAFIQLAAEPLAGLVDTAYLGRLGPEVLGGAGVAISAQYAVSKLYNDPLLRTSISLVASEDGRQKNENAIIENEDDGDDASDNAKQQQQQQRQQQQLKQQQQNASSLSIAVSSAILLAFTVGAIQLLLYYTFASSILHGMGVTPSSSMYPSAYSYLRIRALGTPAATLWLVTNGIYRGLGDTSTPLKYSLIFTILNAILDPIFIFTWNYGASGAAAGTALAQYVALVPLMYSLHQKVGMDVVGQWRELGSALKEYVRAGMYVFARTIGKVLAYSVCARQAALLGPIAAAAYNLTFQLGFATTQICESVAVAVQTLLAREIAGGKGASTSTTGSESESKSVAASTTSAAATAAAAAGMRAMRVRHLINGSIFVGGLVAGSLSLLTFFQREGVLRGLTTDIGVREASAIIFPAVLITQVLKGLAYPVNGIIMGGLDWKFTMLAMWLANLVCVGMIQVWAKAGVMTLGKIWWALAAFMGTQVVTGIIRFQSKTGVWKILQAENSKSR</sequence>
<accession>A0ABD3MJM7</accession>